<dbReference type="PROSITE" id="PS01219">
    <property type="entry name" value="AMMONIUM_TRANSP"/>
    <property type="match status" value="1"/>
</dbReference>
<dbReference type="OrthoDB" id="534912at2759"/>
<evidence type="ECO:0000256" key="2">
    <source>
        <dbReference type="ARBA" id="ARBA00005887"/>
    </source>
</evidence>
<keyword evidence="7" id="KW-0924">Ammonia transport</keyword>
<feature type="transmembrane region" description="Helical" evidence="8">
    <location>
        <begin position="337"/>
        <end position="354"/>
    </location>
</feature>
<dbReference type="PANTHER" id="PTHR11730:SF6">
    <property type="entry name" value="AMMONIUM TRANSPORTER"/>
    <property type="match status" value="1"/>
</dbReference>
<name>E4X1J6_OIKDI</name>
<evidence type="ECO:0000256" key="4">
    <source>
        <dbReference type="ARBA" id="ARBA00022692"/>
    </source>
</evidence>
<dbReference type="InterPro" id="IPR018047">
    <property type="entry name" value="Ammonium_transpt_CS"/>
</dbReference>
<keyword evidence="11" id="KW-1185">Reference proteome</keyword>
<keyword evidence="6 8" id="KW-0472">Membrane</keyword>
<dbReference type="GO" id="GO:0008519">
    <property type="term" value="F:ammonium channel activity"/>
    <property type="evidence" value="ECO:0007669"/>
    <property type="project" value="InterPro"/>
</dbReference>
<feature type="transmembrane region" description="Helical" evidence="8">
    <location>
        <begin position="202"/>
        <end position="223"/>
    </location>
</feature>
<feature type="transmembrane region" description="Helical" evidence="8">
    <location>
        <begin position="243"/>
        <end position="267"/>
    </location>
</feature>
<evidence type="ECO:0000313" key="11">
    <source>
        <dbReference type="Proteomes" id="UP000001307"/>
    </source>
</evidence>
<evidence type="ECO:0000256" key="6">
    <source>
        <dbReference type="ARBA" id="ARBA00023136"/>
    </source>
</evidence>
<keyword evidence="5 8" id="KW-1133">Transmembrane helix</keyword>
<comment type="similarity">
    <text evidence="2">Belongs to the ammonia transporter channel (TC 1.A.11.2) family.</text>
</comment>
<dbReference type="Gene3D" id="1.10.3430.10">
    <property type="entry name" value="Ammonium transporter AmtB like domains"/>
    <property type="match status" value="1"/>
</dbReference>
<evidence type="ECO:0000256" key="8">
    <source>
        <dbReference type="SAM" id="Phobius"/>
    </source>
</evidence>
<comment type="subcellular location">
    <subcellularLocation>
        <location evidence="1">Membrane</location>
        <topology evidence="1">Multi-pass membrane protein</topology>
    </subcellularLocation>
</comment>
<dbReference type="GO" id="GO:0005886">
    <property type="term" value="C:plasma membrane"/>
    <property type="evidence" value="ECO:0007669"/>
    <property type="project" value="TreeGrafter"/>
</dbReference>
<dbReference type="EMBL" id="FN653021">
    <property type="protein sequence ID" value="CBY23677.1"/>
    <property type="molecule type" value="Genomic_DNA"/>
</dbReference>
<dbReference type="SUPFAM" id="SSF111352">
    <property type="entry name" value="Ammonium transporter"/>
    <property type="match status" value="1"/>
</dbReference>
<feature type="transmembrane region" description="Helical" evidence="8">
    <location>
        <begin position="26"/>
        <end position="46"/>
    </location>
</feature>
<dbReference type="Pfam" id="PF00909">
    <property type="entry name" value="Ammonium_transp"/>
    <property type="match status" value="1"/>
</dbReference>
<evidence type="ECO:0000256" key="5">
    <source>
        <dbReference type="ARBA" id="ARBA00022989"/>
    </source>
</evidence>
<feature type="transmembrane region" description="Helical" evidence="8">
    <location>
        <begin position="110"/>
        <end position="130"/>
    </location>
</feature>
<evidence type="ECO:0000256" key="3">
    <source>
        <dbReference type="ARBA" id="ARBA00022448"/>
    </source>
</evidence>
<dbReference type="InterPro" id="IPR029020">
    <property type="entry name" value="Ammonium/urea_transptr"/>
</dbReference>
<feature type="transmembrane region" description="Helical" evidence="8">
    <location>
        <begin position="279"/>
        <end position="299"/>
    </location>
</feature>
<organism evidence="10">
    <name type="scientific">Oikopleura dioica</name>
    <name type="common">Tunicate</name>
    <dbReference type="NCBI Taxonomy" id="34765"/>
    <lineage>
        <taxon>Eukaryota</taxon>
        <taxon>Metazoa</taxon>
        <taxon>Chordata</taxon>
        <taxon>Tunicata</taxon>
        <taxon>Appendicularia</taxon>
        <taxon>Copelata</taxon>
        <taxon>Oikopleuridae</taxon>
        <taxon>Oikopleura</taxon>
    </lineage>
</organism>
<keyword evidence="4 8" id="KW-0812">Transmembrane</keyword>
<feature type="transmembrane region" description="Helical" evidence="8">
    <location>
        <begin position="168"/>
        <end position="190"/>
    </location>
</feature>
<reference evidence="10" key="1">
    <citation type="journal article" date="2010" name="Science">
        <title>Plasticity of animal genome architecture unmasked by rapid evolution of a pelagic tunicate.</title>
        <authorList>
            <person name="Denoeud F."/>
            <person name="Henriet S."/>
            <person name="Mungpakdee S."/>
            <person name="Aury J.M."/>
            <person name="Da Silva C."/>
            <person name="Brinkmann H."/>
            <person name="Mikhaleva J."/>
            <person name="Olsen L.C."/>
            <person name="Jubin C."/>
            <person name="Canestro C."/>
            <person name="Bouquet J.M."/>
            <person name="Danks G."/>
            <person name="Poulain J."/>
            <person name="Campsteijn C."/>
            <person name="Adamski M."/>
            <person name="Cross I."/>
            <person name="Yadetie F."/>
            <person name="Muffato M."/>
            <person name="Louis A."/>
            <person name="Butcher S."/>
            <person name="Tsagkogeorga G."/>
            <person name="Konrad A."/>
            <person name="Singh S."/>
            <person name="Jensen M.F."/>
            <person name="Cong E.H."/>
            <person name="Eikeseth-Otteraa H."/>
            <person name="Noel B."/>
            <person name="Anthouard V."/>
            <person name="Porcel B.M."/>
            <person name="Kachouri-Lafond R."/>
            <person name="Nishino A."/>
            <person name="Ugolini M."/>
            <person name="Chourrout P."/>
            <person name="Nishida H."/>
            <person name="Aasland R."/>
            <person name="Huzurbazar S."/>
            <person name="Westhof E."/>
            <person name="Delsuc F."/>
            <person name="Lehrach H."/>
            <person name="Reinhardt R."/>
            <person name="Weissenbach J."/>
            <person name="Roy S.W."/>
            <person name="Artiguenave F."/>
            <person name="Postlethwait J.H."/>
            <person name="Manak J.R."/>
            <person name="Thompson E.M."/>
            <person name="Jaillon O."/>
            <person name="Du Pasquier L."/>
            <person name="Boudinot P."/>
            <person name="Liberles D.A."/>
            <person name="Volff J.N."/>
            <person name="Philippe H."/>
            <person name="Lenhard B."/>
            <person name="Roest Crollius H."/>
            <person name="Wincker P."/>
            <person name="Chourrout D."/>
        </authorList>
    </citation>
    <scope>NUCLEOTIDE SEQUENCE [LARGE SCALE GENOMIC DNA]</scope>
</reference>
<dbReference type="InterPro" id="IPR024041">
    <property type="entry name" value="NH4_transpt_AmtB-like_dom"/>
</dbReference>
<feature type="transmembrane region" description="Helical" evidence="8">
    <location>
        <begin position="390"/>
        <end position="411"/>
    </location>
</feature>
<evidence type="ECO:0000259" key="9">
    <source>
        <dbReference type="Pfam" id="PF00909"/>
    </source>
</evidence>
<feature type="transmembrane region" description="Helical" evidence="8">
    <location>
        <begin position="305"/>
        <end position="325"/>
    </location>
</feature>
<protein>
    <recommendedName>
        <fullName evidence="9">Ammonium transporter AmtB-like domain-containing protein</fullName>
    </recommendedName>
</protein>
<keyword evidence="3" id="KW-0813">Transport</keyword>
<evidence type="ECO:0000256" key="1">
    <source>
        <dbReference type="ARBA" id="ARBA00004141"/>
    </source>
</evidence>
<feature type="domain" description="Ammonium transporter AmtB-like" evidence="9">
    <location>
        <begin position="1"/>
        <end position="438"/>
    </location>
</feature>
<dbReference type="InParanoid" id="E4X1J6"/>
<dbReference type="GO" id="GO:0097272">
    <property type="term" value="P:ammonium homeostasis"/>
    <property type="evidence" value="ECO:0007669"/>
    <property type="project" value="TreeGrafter"/>
</dbReference>
<evidence type="ECO:0000256" key="7">
    <source>
        <dbReference type="ARBA" id="ARBA00023177"/>
    </source>
</evidence>
<feature type="transmembrane region" description="Helical" evidence="8">
    <location>
        <begin position="80"/>
        <end position="98"/>
    </location>
</feature>
<dbReference type="AlphaFoldDB" id="E4X1J6"/>
<proteinExistence type="inferred from homology"/>
<accession>E4X1J6</accession>
<sequence>MQFGFAFLEAGSVRAMNTVNILWKNLADFFIGTIVFWAVGFAFAFGDLPQESSYTNANRFIGLKYFFDFANPTEPDRSGFAFWIFMLSMAVNAATIVSGSVAERSQISAYIIYTTLITGFIFPVIVHWSWSETGWLRSPKISNFYRHDYLQNGTFFYNQNEPVRFIDFAGSGVVHITGGLAGLIGTWIMGPRHGRFGEENKGMFFGHSVPLINLGFCFLLIGFLCFNGGSELAIVGAGEHGTIVAKCFMNTIIAGSAGGVVALTVNYGSTRMRRGYADISLYYLMNGALAGMVAVAAGSNNLEQGWALFIGSFGALFMMFCKNILERLEIDDPLTASPIHLGGGLVGILLTPVFKKDGLIELDYIRRFPSRNSSDFQCDYFEWKVLGWNVVGMLAIVAWTSALCSVVFCCLKKLKMLRIPASAEKYGLDRLKHGEEAYPLDGYFG</sequence>
<dbReference type="PANTHER" id="PTHR11730">
    <property type="entry name" value="AMMONIUM TRANSPORTER"/>
    <property type="match status" value="1"/>
</dbReference>
<evidence type="ECO:0000313" key="10">
    <source>
        <dbReference type="EMBL" id="CBY23677.1"/>
    </source>
</evidence>
<dbReference type="Proteomes" id="UP000001307">
    <property type="component" value="Unassembled WGS sequence"/>
</dbReference>
<gene>
    <name evidence="10" type="ORF">GSOID_T00016135001</name>
</gene>